<comment type="catalytic activity">
    <reaction evidence="8">
        <text>L-seryl-[protein] + ATP = O-phospho-L-seryl-[protein] + ADP + H(+)</text>
        <dbReference type="Rhea" id="RHEA:17989"/>
        <dbReference type="Rhea" id="RHEA-COMP:9863"/>
        <dbReference type="Rhea" id="RHEA-COMP:11604"/>
        <dbReference type="ChEBI" id="CHEBI:15378"/>
        <dbReference type="ChEBI" id="CHEBI:29999"/>
        <dbReference type="ChEBI" id="CHEBI:30616"/>
        <dbReference type="ChEBI" id="CHEBI:83421"/>
        <dbReference type="ChEBI" id="CHEBI:456216"/>
        <dbReference type="EC" id="2.7.11.24"/>
    </reaction>
    <physiologicalReaction direction="left-to-right" evidence="8">
        <dbReference type="Rhea" id="RHEA:17990"/>
    </physiologicalReaction>
</comment>
<evidence type="ECO:0000256" key="10">
    <source>
        <dbReference type="SAM" id="MobiDB-lite"/>
    </source>
</evidence>
<feature type="domain" description="SAM" evidence="12">
    <location>
        <begin position="68"/>
        <end position="131"/>
    </location>
</feature>
<dbReference type="PROSITE" id="PS00108">
    <property type="entry name" value="PROTEIN_KINASE_ST"/>
    <property type="match status" value="1"/>
</dbReference>
<dbReference type="PANTHER" id="PTHR48016">
    <property type="entry name" value="MAP KINASE KINASE KINASE SSK2-RELATED-RELATED"/>
    <property type="match status" value="1"/>
</dbReference>
<dbReference type="InterPro" id="IPR001660">
    <property type="entry name" value="SAM"/>
</dbReference>
<evidence type="ECO:0000256" key="3">
    <source>
        <dbReference type="ARBA" id="ARBA00022679"/>
    </source>
</evidence>
<evidence type="ECO:0000256" key="5">
    <source>
        <dbReference type="ARBA" id="ARBA00022777"/>
    </source>
</evidence>
<evidence type="ECO:0000313" key="14">
    <source>
        <dbReference type="EMBL" id="VBB86782.1"/>
    </source>
</evidence>
<organism evidence="14 15">
    <name type="scientific">Podospora comata</name>
    <dbReference type="NCBI Taxonomy" id="48703"/>
    <lineage>
        <taxon>Eukaryota</taxon>
        <taxon>Fungi</taxon>
        <taxon>Dikarya</taxon>
        <taxon>Ascomycota</taxon>
        <taxon>Pezizomycotina</taxon>
        <taxon>Sordariomycetes</taxon>
        <taxon>Sordariomycetidae</taxon>
        <taxon>Sordariales</taxon>
        <taxon>Podosporaceae</taxon>
        <taxon>Podospora</taxon>
    </lineage>
</organism>
<accession>A0ABY6SLX9</accession>
<feature type="domain" description="Protein kinase" evidence="11">
    <location>
        <begin position="630"/>
        <end position="900"/>
    </location>
</feature>
<evidence type="ECO:0000256" key="8">
    <source>
        <dbReference type="ARBA" id="ARBA00048130"/>
    </source>
</evidence>
<feature type="compositionally biased region" description="Polar residues" evidence="10">
    <location>
        <begin position="152"/>
        <end position="166"/>
    </location>
</feature>
<evidence type="ECO:0000256" key="9">
    <source>
        <dbReference type="PROSITE-ProRule" id="PRU10141"/>
    </source>
</evidence>
<evidence type="ECO:0000256" key="7">
    <source>
        <dbReference type="ARBA" id="ARBA00047919"/>
    </source>
</evidence>
<dbReference type="InterPro" id="IPR017441">
    <property type="entry name" value="Protein_kinase_ATP_BS"/>
</dbReference>
<dbReference type="InterPro" id="IPR000159">
    <property type="entry name" value="RA_dom"/>
</dbReference>
<dbReference type="PROSITE" id="PS50105">
    <property type="entry name" value="SAM_DOMAIN"/>
    <property type="match status" value="1"/>
</dbReference>
<dbReference type="SMART" id="SM00220">
    <property type="entry name" value="S_TKc"/>
    <property type="match status" value="1"/>
</dbReference>
<dbReference type="InterPro" id="IPR011009">
    <property type="entry name" value="Kinase-like_dom_sf"/>
</dbReference>
<dbReference type="EMBL" id="LR026970">
    <property type="protein sequence ID" value="VBB86782.1"/>
    <property type="molecule type" value="Genomic_DNA"/>
</dbReference>
<evidence type="ECO:0000256" key="1">
    <source>
        <dbReference type="ARBA" id="ARBA00006529"/>
    </source>
</evidence>
<comment type="similarity">
    <text evidence="1">Belongs to the protein kinase superfamily. STE Ser/Thr protein kinase family. MAP kinase kinase kinase subfamily.</text>
</comment>
<dbReference type="PROSITE" id="PS00107">
    <property type="entry name" value="PROTEIN_KINASE_ATP"/>
    <property type="match status" value="1"/>
</dbReference>
<evidence type="ECO:0000259" key="13">
    <source>
        <dbReference type="PROSITE" id="PS50200"/>
    </source>
</evidence>
<feature type="compositionally biased region" description="Polar residues" evidence="10">
    <location>
        <begin position="1"/>
        <end position="28"/>
    </location>
</feature>
<feature type="region of interest" description="Disordered" evidence="10">
    <location>
        <begin position="151"/>
        <end position="231"/>
    </location>
</feature>
<dbReference type="CDD" id="cd09534">
    <property type="entry name" value="SAM_Ste11_fungal"/>
    <property type="match status" value="1"/>
</dbReference>
<dbReference type="PROSITE" id="PS50200">
    <property type="entry name" value="RA"/>
    <property type="match status" value="1"/>
</dbReference>
<keyword evidence="5 14" id="KW-0418">Kinase</keyword>
<keyword evidence="4 9" id="KW-0547">Nucleotide-binding</keyword>
<dbReference type="SUPFAM" id="SSF56112">
    <property type="entry name" value="Protein kinase-like (PK-like)"/>
    <property type="match status" value="1"/>
</dbReference>
<feature type="domain" description="Ras-associating" evidence="13">
    <location>
        <begin position="249"/>
        <end position="338"/>
    </location>
</feature>
<dbReference type="InterPro" id="IPR029458">
    <property type="entry name" value="Ras-bd_By2"/>
</dbReference>
<dbReference type="Pfam" id="PF07647">
    <property type="entry name" value="SAM_2"/>
    <property type="match status" value="1"/>
</dbReference>
<dbReference type="Gene3D" id="1.10.150.50">
    <property type="entry name" value="Transcription Factor, Ets-1"/>
    <property type="match status" value="1"/>
</dbReference>
<comment type="catalytic activity">
    <reaction evidence="7">
        <text>L-threonyl-[protein] + ATP = O-phospho-L-threonyl-[protein] + ADP + H(+)</text>
        <dbReference type="Rhea" id="RHEA:46608"/>
        <dbReference type="Rhea" id="RHEA-COMP:11060"/>
        <dbReference type="Rhea" id="RHEA-COMP:11605"/>
        <dbReference type="ChEBI" id="CHEBI:15378"/>
        <dbReference type="ChEBI" id="CHEBI:30013"/>
        <dbReference type="ChEBI" id="CHEBI:30616"/>
        <dbReference type="ChEBI" id="CHEBI:61977"/>
        <dbReference type="ChEBI" id="CHEBI:456216"/>
        <dbReference type="EC" id="2.7.11.24"/>
    </reaction>
    <physiologicalReaction direction="left-to-right" evidence="7">
        <dbReference type="Rhea" id="RHEA:46609"/>
    </physiologicalReaction>
</comment>
<feature type="region of interest" description="Disordered" evidence="10">
    <location>
        <begin position="1"/>
        <end position="62"/>
    </location>
</feature>
<dbReference type="PROSITE" id="PS50011">
    <property type="entry name" value="PROTEIN_KINASE_DOM"/>
    <property type="match status" value="1"/>
</dbReference>
<dbReference type="InterPro" id="IPR013761">
    <property type="entry name" value="SAM/pointed_sf"/>
</dbReference>
<protein>
    <recommendedName>
        <fullName evidence="2">mitogen-activated protein kinase</fullName>
        <ecNumber evidence="2">2.7.11.24</ecNumber>
    </recommendedName>
</protein>
<dbReference type="Pfam" id="PF00069">
    <property type="entry name" value="Pkinase"/>
    <property type="match status" value="1"/>
</dbReference>
<dbReference type="Gene3D" id="1.10.510.10">
    <property type="entry name" value="Transferase(Phosphotransferase) domain 1"/>
    <property type="match status" value="1"/>
</dbReference>
<dbReference type="InterPro" id="IPR050538">
    <property type="entry name" value="MAP_kinase_kinase_kinase"/>
</dbReference>
<sequence>MAMLASKSTFPASLGSQPSAMMVNTPQTASAYPSSRRAPAVQMATQNYQSPTESEFSDVDGPDSVKNWDEDRVCEYLRSVKCGEYEKIFRRNHINGDNLLEMDKEVLKEMGIDKVGDRVRLFLSIKKLRTKTYANQKRRNRDSFAGLDVQYAPSSQSPRHQPNTGASGCGMPASNKRPTSPQSSGGFRSARQQQQRYPQPPHTAYSQPTPATAIFPMSPPEPPHTGRLMASHTRTQSDGSSLMAALPPGQDVIRVISTGGVTKVVKIADCNTCEEVMRVTLRKFALREDHERNYCFWVLVGGDDPHKCRRLGDTELWRVIKDHTRPERNRLILRRVPAGEPGFAELERAAAIAMEEAQQNHNRSMETMDKRSQLKAQKVLGESWETIQQPPLSPVSYQDHQDRERNVYNTARDLERPAPAETPRMPRSRKVLRQFGGLRPPSELIASDLTSYFPDHSREAIDRTARMSMRRSQRLSRVNHRLSVASTLSFASSIQDAPPIPTIADSWLTASNQVARVRPGNQLGRLNHGYRDSVASSVLDTLQEESSPIEPNRKSYVSFADSSSDAGTAAVSITDPDGNVVRHSYFDGDSTVGSGGSLQEVNQALTDDGEDADEELQSFLAGDSWDDSKWMKGALIGQGSFGCVYLALHAVTGELLAVKQVETPSPGANSQSDARKKSMIEALKREISLLRDLRHPNIVQYLGCGSSAEYLNIFLEYVPGGSVQTMLNSYGALPEPLVRSFVKQILNGLSYLHNMDIIHRDIKGANILVDNKGTIKISDFGISKKLEATNILNGANNNKHRPSLQGSVFWMAPEVVKQTSYTRKADIWSLGCLVVEMFTGTHPFPDCTQLQAIFKIGGAKATPTIPEHASEEAKQFLGQTFEIDHNKRPSADDLMLSPFLTPPAL</sequence>
<evidence type="ECO:0000256" key="4">
    <source>
        <dbReference type="ARBA" id="ARBA00022741"/>
    </source>
</evidence>
<feature type="compositionally biased region" description="Polar residues" evidence="10">
    <location>
        <begin position="43"/>
        <end position="54"/>
    </location>
</feature>
<dbReference type="PANTHER" id="PTHR48016:SF56">
    <property type="entry name" value="MAPKK KINASE"/>
    <property type="match status" value="1"/>
</dbReference>
<dbReference type="EC" id="2.7.11.24" evidence="2"/>
<evidence type="ECO:0000256" key="6">
    <source>
        <dbReference type="ARBA" id="ARBA00022840"/>
    </source>
</evidence>
<name>A0ABY6SLX9_PODCO</name>
<feature type="binding site" evidence="9">
    <location>
        <position position="659"/>
    </location>
    <ligand>
        <name>ATP</name>
        <dbReference type="ChEBI" id="CHEBI:30616"/>
    </ligand>
</feature>
<evidence type="ECO:0000259" key="11">
    <source>
        <dbReference type="PROSITE" id="PS50011"/>
    </source>
</evidence>
<evidence type="ECO:0000259" key="12">
    <source>
        <dbReference type="PROSITE" id="PS50105"/>
    </source>
</evidence>
<feature type="compositionally biased region" description="Polar residues" evidence="10">
    <location>
        <begin position="176"/>
        <end position="186"/>
    </location>
</feature>
<dbReference type="Pfam" id="PF14847">
    <property type="entry name" value="Ras_bdg_2"/>
    <property type="match status" value="1"/>
</dbReference>
<keyword evidence="15" id="KW-1185">Reference proteome</keyword>
<keyword evidence="6 9" id="KW-0067">ATP-binding</keyword>
<dbReference type="Proteomes" id="UP000280685">
    <property type="component" value="Chromosome 7"/>
</dbReference>
<gene>
    <name evidence="14" type="ORF">PODCO_708030</name>
</gene>
<proteinExistence type="inferred from homology"/>
<dbReference type="Gene3D" id="3.10.20.90">
    <property type="entry name" value="Phosphatidylinositol 3-kinase Catalytic Subunit, Chain A, domain 1"/>
    <property type="match status" value="1"/>
</dbReference>
<dbReference type="SUPFAM" id="SSF47769">
    <property type="entry name" value="SAM/Pointed domain"/>
    <property type="match status" value="1"/>
</dbReference>
<reference evidence="14" key="1">
    <citation type="submission" date="2018-02" db="EMBL/GenBank/DDBJ databases">
        <authorList>
            <person name="Silar P."/>
        </authorList>
    </citation>
    <scope>NUCLEOTIDE SEQUENCE [LARGE SCALE GENOMIC DNA]</scope>
    <source>
        <strain evidence="14">T</strain>
    </source>
</reference>
<evidence type="ECO:0000313" key="15">
    <source>
        <dbReference type="Proteomes" id="UP000280685"/>
    </source>
</evidence>
<dbReference type="SMART" id="SM01304">
    <property type="entry name" value="Ras_bdg_2"/>
    <property type="match status" value="1"/>
</dbReference>
<dbReference type="InterPro" id="IPR008271">
    <property type="entry name" value="Ser/Thr_kinase_AS"/>
</dbReference>
<feature type="compositionally biased region" description="Low complexity" evidence="10">
    <location>
        <begin position="29"/>
        <end position="40"/>
    </location>
</feature>
<keyword evidence="3" id="KW-0808">Transferase</keyword>
<evidence type="ECO:0000256" key="2">
    <source>
        <dbReference type="ARBA" id="ARBA00012411"/>
    </source>
</evidence>
<dbReference type="GO" id="GO:0016301">
    <property type="term" value="F:kinase activity"/>
    <property type="evidence" value="ECO:0007669"/>
    <property type="project" value="UniProtKB-KW"/>
</dbReference>
<dbReference type="InterPro" id="IPR000719">
    <property type="entry name" value="Prot_kinase_dom"/>
</dbReference>
<dbReference type="SMART" id="SM00454">
    <property type="entry name" value="SAM"/>
    <property type="match status" value="1"/>
</dbReference>